<keyword evidence="2" id="KW-1185">Reference proteome</keyword>
<gene>
    <name evidence="1" type="ORF">VTK73DRAFT_776</name>
</gene>
<name>A0ABR3VUD1_9PEZI</name>
<evidence type="ECO:0000313" key="2">
    <source>
        <dbReference type="Proteomes" id="UP001586593"/>
    </source>
</evidence>
<dbReference type="Proteomes" id="UP001586593">
    <property type="component" value="Unassembled WGS sequence"/>
</dbReference>
<reference evidence="1 2" key="1">
    <citation type="journal article" date="2024" name="Commun. Biol.">
        <title>Comparative genomic analysis of thermophilic fungi reveals convergent evolutionary adaptations and gene losses.</title>
        <authorList>
            <person name="Steindorff A.S."/>
            <person name="Aguilar-Pontes M.V."/>
            <person name="Robinson A.J."/>
            <person name="Andreopoulos B."/>
            <person name="LaButti K."/>
            <person name="Kuo A."/>
            <person name="Mondo S."/>
            <person name="Riley R."/>
            <person name="Otillar R."/>
            <person name="Haridas S."/>
            <person name="Lipzen A."/>
            <person name="Grimwood J."/>
            <person name="Schmutz J."/>
            <person name="Clum A."/>
            <person name="Reid I.D."/>
            <person name="Moisan M.C."/>
            <person name="Butler G."/>
            <person name="Nguyen T.T.M."/>
            <person name="Dewar K."/>
            <person name="Conant G."/>
            <person name="Drula E."/>
            <person name="Henrissat B."/>
            <person name="Hansel C."/>
            <person name="Singer S."/>
            <person name="Hutchinson M.I."/>
            <person name="de Vries R.P."/>
            <person name="Natvig D.O."/>
            <person name="Powell A.J."/>
            <person name="Tsang A."/>
            <person name="Grigoriev I.V."/>
        </authorList>
    </citation>
    <scope>NUCLEOTIDE SEQUENCE [LARGE SCALE GENOMIC DNA]</scope>
    <source>
        <strain evidence="1 2">ATCC 24622</strain>
    </source>
</reference>
<proteinExistence type="predicted"/>
<comment type="caution">
    <text evidence="1">The sequence shown here is derived from an EMBL/GenBank/DDBJ whole genome shotgun (WGS) entry which is preliminary data.</text>
</comment>
<protein>
    <submittedName>
        <fullName evidence="1">Uncharacterized protein</fullName>
    </submittedName>
</protein>
<accession>A0ABR3VUD1</accession>
<dbReference type="EMBL" id="JAZHXJ010001169">
    <property type="protein sequence ID" value="KAL1845269.1"/>
    <property type="molecule type" value="Genomic_DNA"/>
</dbReference>
<sequence>MLRQKMSQLLDVIAPQAQGRVLDDQFHQPSAEHGAVAARLPAQSARQRSETAAMVLGVGGRSHPLIQIPAGRALEQIQVLVAEHVLIYLPSQHRQRLRVYRHRAVGRQVVIQFPSKAPLDPRSLPALAVVLSGQGHQVLVHAGDSGRVRPVFDGAQAEQGGDRSGVPGQQRLELGLFALASSRHDLRV</sequence>
<evidence type="ECO:0000313" key="1">
    <source>
        <dbReference type="EMBL" id="KAL1845269.1"/>
    </source>
</evidence>
<organism evidence="1 2">
    <name type="scientific">Phialemonium thermophilum</name>
    <dbReference type="NCBI Taxonomy" id="223376"/>
    <lineage>
        <taxon>Eukaryota</taxon>
        <taxon>Fungi</taxon>
        <taxon>Dikarya</taxon>
        <taxon>Ascomycota</taxon>
        <taxon>Pezizomycotina</taxon>
        <taxon>Sordariomycetes</taxon>
        <taxon>Sordariomycetidae</taxon>
        <taxon>Cephalothecales</taxon>
        <taxon>Cephalothecaceae</taxon>
        <taxon>Phialemonium</taxon>
    </lineage>
</organism>